<dbReference type="InterPro" id="IPR051012">
    <property type="entry name" value="CellSynth/LPSAsmb/PSIAsmb"/>
</dbReference>
<comment type="caution">
    <text evidence="5">The sequence shown here is derived from an EMBL/GenBank/DDBJ whole genome shotgun (WGS) entry which is preliminary data.</text>
</comment>
<evidence type="ECO:0000256" key="3">
    <source>
        <dbReference type="PROSITE-ProRule" id="PRU00339"/>
    </source>
</evidence>
<dbReference type="Pfam" id="PF13432">
    <property type="entry name" value="TPR_16"/>
    <property type="match status" value="3"/>
</dbReference>
<reference evidence="5 6" key="1">
    <citation type="submission" date="2019-01" db="EMBL/GenBank/DDBJ databases">
        <authorList>
            <person name="Chen W.-M."/>
        </authorList>
    </citation>
    <scope>NUCLEOTIDE SEQUENCE [LARGE SCALE GENOMIC DNA]</scope>
    <source>
        <strain evidence="5 6">KYPY4</strain>
    </source>
</reference>
<feature type="signal peptide" evidence="4">
    <location>
        <begin position="1"/>
        <end position="19"/>
    </location>
</feature>
<dbReference type="PANTHER" id="PTHR45586">
    <property type="entry name" value="TPR REPEAT-CONTAINING PROTEIN PA4667"/>
    <property type="match status" value="1"/>
</dbReference>
<proteinExistence type="predicted"/>
<keyword evidence="1" id="KW-0677">Repeat</keyword>
<dbReference type="EMBL" id="SACR01000001">
    <property type="protein sequence ID" value="RVU49879.1"/>
    <property type="molecule type" value="Genomic_DNA"/>
</dbReference>
<dbReference type="SMART" id="SM00028">
    <property type="entry name" value="TPR"/>
    <property type="match status" value="15"/>
</dbReference>
<dbReference type="InterPro" id="IPR011990">
    <property type="entry name" value="TPR-like_helical_dom_sf"/>
</dbReference>
<dbReference type="InterPro" id="IPR014266">
    <property type="entry name" value="PEP-CTERM_TPR_PrsT"/>
</dbReference>
<dbReference type="InterPro" id="IPR019734">
    <property type="entry name" value="TPR_rpt"/>
</dbReference>
<evidence type="ECO:0000256" key="1">
    <source>
        <dbReference type="ARBA" id="ARBA00022737"/>
    </source>
</evidence>
<sequence>MLALALAMGALAAAGPAGASGAKASQFYEDALRRFENKDYPGAIVQLKNVLKADNKNLSAQVLLGKALLENNEVGAAEVALAEALRLGVSRAEVVTPLARAVIAQGKPEEVINGSRFALEGLPKRTQFDLLLLRAGAAGEMADSKVAIKAIEDARALEPLDSASWVAEVPLRIRARQLKEALAAADKAIAMAPTLAEAHFVRGEALHVVPQLNAALGSYDKALQIEPTHVGALVARAGVYMDLNRIEDAGRDIAEIKKAAPRDPRGIYLRALLAERQGRREDSRAALNELTAMLDPIPLGFLRYRPQTQMLGGLAHYSLGQREKAKPYLEGLLRNSPGHAASKVLANIYLSEKNIDRAIETLDLYIRANPGDTQAMMLLASAHMSVGRHSRATAIAQEALKISDQPMVRTALGLSLVGSARFGEAIKELEAAFAKDPKQLQAGYALASLYVQSGQGNNAVRVAEAVDKAHPKNPGVLNLLGAARRLKGDVAGARTAFEAAAAADPGFTTAQVSLARLDMDANNLQAAATRLNAAIAKDDKNIETLLAVAQLAERNRQLADAQRWLSKADEHAGPDNSAPALALVDFHLRNGQAAAAKEAVKRAQNRAPDSVQTLIALGRVSIANGDVTAARGHLTRAATTASFNAPQLTQIAVLQNQAADTKGAAYTLDKALTERPDYVPALSLRASVDTRLGELAQAEQRAKRVIALMPKAGLGHALLGDVALARKQLDAGVQAYRKAHELDKSTDSLMRLFVVQAQRDPAGAMRLAEQWLATRPRDAVVWRALADTQLNAGNMAGARRSYESLVKLQAVNADTLNNLANVMLMQKDPGAQKVAEQALAMAPDAPHVIGTAGWAAFRAGQADRALQLLRDARLRDPSNADTRFFLGSVLASQGRKAEAREELTAALKAPAGFRQRAEAEALLATLR</sequence>
<accession>A0A437RSY7</accession>
<dbReference type="Gene3D" id="1.25.40.10">
    <property type="entry name" value="Tetratricopeptide repeat domain"/>
    <property type="match status" value="5"/>
</dbReference>
<dbReference type="AlphaFoldDB" id="A0A437RSY7"/>
<feature type="chain" id="PRO_5019469494" evidence="4">
    <location>
        <begin position="20"/>
        <end position="927"/>
    </location>
</feature>
<dbReference type="PANTHER" id="PTHR45586:SF1">
    <property type="entry name" value="LIPOPOLYSACCHARIDE ASSEMBLY PROTEIN B"/>
    <property type="match status" value="1"/>
</dbReference>
<keyword evidence="6" id="KW-1185">Reference proteome</keyword>
<dbReference type="NCBIfam" id="TIGR02917">
    <property type="entry name" value="PEP_TPR_lipo"/>
    <property type="match status" value="1"/>
</dbReference>
<evidence type="ECO:0000313" key="5">
    <source>
        <dbReference type="EMBL" id="RVU49879.1"/>
    </source>
</evidence>
<dbReference type="OrthoDB" id="5290951at2"/>
<dbReference type="Pfam" id="PF14559">
    <property type="entry name" value="TPR_19"/>
    <property type="match status" value="5"/>
</dbReference>
<keyword evidence="2 3" id="KW-0802">TPR repeat</keyword>
<protein>
    <submittedName>
        <fullName evidence="5">PEP-CTERM system TPR-repeat protein PrsT</fullName>
    </submittedName>
</protein>
<feature type="repeat" description="TPR" evidence="3">
    <location>
        <begin position="196"/>
        <end position="229"/>
    </location>
</feature>
<name>A0A437RSY7_9BURK</name>
<organism evidence="5 6">
    <name type="scientific">Rubrivivax rivuli</name>
    <dbReference type="NCBI Taxonomy" id="1862385"/>
    <lineage>
        <taxon>Bacteria</taxon>
        <taxon>Pseudomonadati</taxon>
        <taxon>Pseudomonadota</taxon>
        <taxon>Betaproteobacteria</taxon>
        <taxon>Burkholderiales</taxon>
        <taxon>Sphaerotilaceae</taxon>
        <taxon>Rubrivivax</taxon>
    </lineage>
</organism>
<dbReference type="Proteomes" id="UP000285575">
    <property type="component" value="Unassembled WGS sequence"/>
</dbReference>
<evidence type="ECO:0000256" key="2">
    <source>
        <dbReference type="ARBA" id="ARBA00022803"/>
    </source>
</evidence>
<evidence type="ECO:0000256" key="4">
    <source>
        <dbReference type="SAM" id="SignalP"/>
    </source>
</evidence>
<dbReference type="PROSITE" id="PS50005">
    <property type="entry name" value="TPR"/>
    <property type="match status" value="1"/>
</dbReference>
<evidence type="ECO:0000313" key="6">
    <source>
        <dbReference type="Proteomes" id="UP000285575"/>
    </source>
</evidence>
<dbReference type="SUPFAM" id="SSF48452">
    <property type="entry name" value="TPR-like"/>
    <property type="match status" value="4"/>
</dbReference>
<keyword evidence="4" id="KW-0732">Signal</keyword>
<gene>
    <name evidence="5" type="primary">prsT</name>
    <name evidence="5" type="ORF">EOE66_02385</name>
</gene>